<keyword evidence="1 5" id="KW-0031">Aminopeptidase</keyword>
<dbReference type="GO" id="GO:0004239">
    <property type="term" value="F:initiator methionyl aminopeptidase activity"/>
    <property type="evidence" value="ECO:0007669"/>
    <property type="project" value="UniProtKB-EC"/>
</dbReference>
<keyword evidence="2 5" id="KW-0645">Protease</keyword>
<dbReference type="SUPFAM" id="SSF55920">
    <property type="entry name" value="Creatinase/aminopeptidase"/>
    <property type="match status" value="1"/>
</dbReference>
<dbReference type="InterPro" id="IPR001714">
    <property type="entry name" value="Pept_M24_MAP"/>
</dbReference>
<reference evidence="8" key="1">
    <citation type="journal article" date="2018" name="Nat. Microbiol.">
        <title>Leveraging single-cell genomics to expand the fungal tree of life.</title>
        <authorList>
            <person name="Ahrendt S.R."/>
            <person name="Quandt C.A."/>
            <person name="Ciobanu D."/>
            <person name="Clum A."/>
            <person name="Salamov A."/>
            <person name="Andreopoulos B."/>
            <person name="Cheng J.F."/>
            <person name="Woyke T."/>
            <person name="Pelin A."/>
            <person name="Henrissat B."/>
            <person name="Reynolds N.K."/>
            <person name="Benny G.L."/>
            <person name="Smith M.E."/>
            <person name="James T.Y."/>
            <person name="Grigoriev I.V."/>
        </authorList>
    </citation>
    <scope>NUCLEOTIDE SEQUENCE [LARGE SCALE GENOMIC DNA]</scope>
    <source>
        <strain evidence="8">RSA 468</strain>
    </source>
</reference>
<feature type="non-terminal residue" evidence="7">
    <location>
        <position position="1"/>
    </location>
</feature>
<gene>
    <name evidence="7" type="ORF">BJ085DRAFT_12215</name>
</gene>
<keyword evidence="8" id="KW-1185">Reference proteome</keyword>
<organism evidence="7 8">
    <name type="scientific">Dimargaris cristalligena</name>
    <dbReference type="NCBI Taxonomy" id="215637"/>
    <lineage>
        <taxon>Eukaryota</taxon>
        <taxon>Fungi</taxon>
        <taxon>Fungi incertae sedis</taxon>
        <taxon>Zoopagomycota</taxon>
        <taxon>Kickxellomycotina</taxon>
        <taxon>Dimargaritomycetes</taxon>
        <taxon>Dimargaritales</taxon>
        <taxon>Dimargaritaceae</taxon>
        <taxon>Dimargaris</taxon>
    </lineage>
</organism>
<comment type="similarity">
    <text evidence="5">Belongs to the peptidase M24A family.</text>
</comment>
<dbReference type="GO" id="GO:0070006">
    <property type="term" value="F:metalloaminopeptidase activity"/>
    <property type="evidence" value="ECO:0007669"/>
    <property type="project" value="InterPro"/>
</dbReference>
<evidence type="ECO:0000313" key="8">
    <source>
        <dbReference type="Proteomes" id="UP000268162"/>
    </source>
</evidence>
<evidence type="ECO:0000256" key="4">
    <source>
        <dbReference type="ARBA" id="ARBA00022801"/>
    </source>
</evidence>
<evidence type="ECO:0000256" key="5">
    <source>
        <dbReference type="RuleBase" id="RU003653"/>
    </source>
</evidence>
<protein>
    <recommendedName>
        <fullName evidence="5">Methionine aminopeptidase</fullName>
        <ecNumber evidence="5">3.4.11.18</ecNumber>
    </recommendedName>
</protein>
<proteinExistence type="inferred from homology"/>
<dbReference type="AlphaFoldDB" id="A0A4P9ZSQ4"/>
<comment type="catalytic activity">
    <reaction evidence="5">
        <text>Release of N-terminal amino acids, preferentially methionine, from peptides and arylamides.</text>
        <dbReference type="EC" id="3.4.11.18"/>
    </reaction>
</comment>
<evidence type="ECO:0000256" key="1">
    <source>
        <dbReference type="ARBA" id="ARBA00022438"/>
    </source>
</evidence>
<accession>A0A4P9ZSQ4</accession>
<evidence type="ECO:0000256" key="3">
    <source>
        <dbReference type="ARBA" id="ARBA00022723"/>
    </source>
</evidence>
<dbReference type="InterPro" id="IPR000994">
    <property type="entry name" value="Pept_M24"/>
</dbReference>
<dbReference type="PANTHER" id="PTHR43330:SF8">
    <property type="entry name" value="METHIONINE AMINOPEPTIDASE 1D, MITOCHONDRIAL"/>
    <property type="match status" value="1"/>
</dbReference>
<dbReference type="PANTHER" id="PTHR43330">
    <property type="entry name" value="METHIONINE AMINOPEPTIDASE"/>
    <property type="match status" value="1"/>
</dbReference>
<keyword evidence="3 5" id="KW-0479">Metal-binding</keyword>
<dbReference type="InterPro" id="IPR036005">
    <property type="entry name" value="Creatinase/aminopeptidase-like"/>
</dbReference>
<comment type="function">
    <text evidence="5">Cotranslationally removes the N-terminal methionine from nascent proteins. The N-terminal methionine is often cleaved when the second residue in the primary sequence is small and uncharged (Met-Ala-, Cys, Gly, Pro, Ser, Thr, or Val).</text>
</comment>
<dbReference type="NCBIfam" id="TIGR00500">
    <property type="entry name" value="met_pdase_I"/>
    <property type="match status" value="1"/>
</dbReference>
<dbReference type="EMBL" id="ML002639">
    <property type="protein sequence ID" value="RKP36523.1"/>
    <property type="molecule type" value="Genomic_DNA"/>
</dbReference>
<dbReference type="EC" id="3.4.11.18" evidence="5"/>
<dbReference type="PRINTS" id="PR00599">
    <property type="entry name" value="MAPEPTIDASE"/>
</dbReference>
<dbReference type="GO" id="GO:0006508">
    <property type="term" value="P:proteolysis"/>
    <property type="evidence" value="ECO:0007669"/>
    <property type="project" value="UniProtKB-KW"/>
</dbReference>
<dbReference type="GO" id="GO:0046872">
    <property type="term" value="F:metal ion binding"/>
    <property type="evidence" value="ECO:0007669"/>
    <property type="project" value="UniProtKB-KW"/>
</dbReference>
<dbReference type="CDD" id="cd01086">
    <property type="entry name" value="MetAP1"/>
    <property type="match status" value="1"/>
</dbReference>
<dbReference type="Pfam" id="PF00557">
    <property type="entry name" value="Peptidase_M24"/>
    <property type="match status" value="1"/>
</dbReference>
<keyword evidence="4" id="KW-0378">Hydrolase</keyword>
<feature type="domain" description="Peptidase M24" evidence="6">
    <location>
        <begin position="4"/>
        <end position="230"/>
    </location>
</feature>
<sequence>DIQGLRQAGQLAAQTLRFIETHVQSGITTGRLDELVHEFAIERGAYPSPLLYKGFPRSCCTSVNNVMAHGIPDDRPLRDGDIINIDITVYLNGFHGDTSRTFLVGQVDSPGRHLVQVTEEALEKAIAICAPGIPLSHIGATIGEYAKSKRLQVAELLAGHGIGRQFHAEPTILHHINDEPGIMVPGMVFTIEPALCQGATGAVLWPDNWTIATEDGGRSAQFEHMIMITENGCDILTR</sequence>
<evidence type="ECO:0000259" key="6">
    <source>
        <dbReference type="Pfam" id="PF00557"/>
    </source>
</evidence>
<name>A0A4P9ZSQ4_9FUNG</name>
<dbReference type="InterPro" id="IPR002467">
    <property type="entry name" value="Pept_M24A_MAP1"/>
</dbReference>
<dbReference type="STRING" id="215637.A0A4P9ZSQ4"/>
<evidence type="ECO:0000313" key="7">
    <source>
        <dbReference type="EMBL" id="RKP36523.1"/>
    </source>
</evidence>
<dbReference type="Gene3D" id="3.90.230.10">
    <property type="entry name" value="Creatinase/methionine aminopeptidase superfamily"/>
    <property type="match status" value="1"/>
</dbReference>
<comment type="cofactor">
    <cofactor evidence="5">
        <name>Co(2+)</name>
        <dbReference type="ChEBI" id="CHEBI:48828"/>
    </cofactor>
    <cofactor evidence="5">
        <name>Zn(2+)</name>
        <dbReference type="ChEBI" id="CHEBI:29105"/>
    </cofactor>
    <cofactor evidence="5">
        <name>Mn(2+)</name>
        <dbReference type="ChEBI" id="CHEBI:29035"/>
    </cofactor>
    <cofactor evidence="5">
        <name>Fe(2+)</name>
        <dbReference type="ChEBI" id="CHEBI:29033"/>
    </cofactor>
    <text evidence="5">Binds 2 divalent metal cations per subunit. Has a high-affinity and a low affinity metal-binding site. The true nature of the physiological cofactor is under debate. The enzyme is active with cobalt, zinc, manganese or divalent iron ions.</text>
</comment>
<evidence type="ECO:0000256" key="2">
    <source>
        <dbReference type="ARBA" id="ARBA00022670"/>
    </source>
</evidence>
<dbReference type="Proteomes" id="UP000268162">
    <property type="component" value="Unassembled WGS sequence"/>
</dbReference>
<feature type="non-terminal residue" evidence="7">
    <location>
        <position position="238"/>
    </location>
</feature>
<dbReference type="HAMAP" id="MF_01974">
    <property type="entry name" value="MetAP_1"/>
    <property type="match status" value="1"/>
</dbReference>